<reference evidence="3" key="1">
    <citation type="journal article" date="2020" name="mSystems">
        <title>Genome- and Community-Level Interaction Insights into Carbon Utilization and Element Cycling Functions of Hydrothermarchaeota in Hydrothermal Sediment.</title>
        <authorList>
            <person name="Zhou Z."/>
            <person name="Liu Y."/>
            <person name="Xu W."/>
            <person name="Pan J."/>
            <person name="Luo Z.H."/>
            <person name="Li M."/>
        </authorList>
    </citation>
    <scope>NUCLEOTIDE SEQUENCE [LARGE SCALE GENOMIC DNA]</scope>
    <source>
        <strain evidence="3">HyVt-527</strain>
    </source>
</reference>
<protein>
    <recommendedName>
        <fullName evidence="2">Yeast cell wall synthesis Kre9/Knh1-like N-terminal domain-containing protein</fullName>
    </recommendedName>
</protein>
<proteinExistence type="predicted"/>
<dbReference type="Pfam" id="PF10342">
    <property type="entry name" value="Kre9_KNH"/>
    <property type="match status" value="1"/>
</dbReference>
<dbReference type="InterPro" id="IPR018466">
    <property type="entry name" value="Kre9/Knh1-like_N"/>
</dbReference>
<feature type="domain" description="Yeast cell wall synthesis Kre9/Knh1-like N-terminal" evidence="2">
    <location>
        <begin position="326"/>
        <end position="400"/>
    </location>
</feature>
<evidence type="ECO:0000256" key="1">
    <source>
        <dbReference type="ARBA" id="ARBA00022729"/>
    </source>
</evidence>
<gene>
    <name evidence="3" type="ORF">ENJ89_10925</name>
</gene>
<evidence type="ECO:0000259" key="2">
    <source>
        <dbReference type="Pfam" id="PF10342"/>
    </source>
</evidence>
<dbReference type="EMBL" id="DROD01000690">
    <property type="protein sequence ID" value="HHJ53699.1"/>
    <property type="molecule type" value="Genomic_DNA"/>
</dbReference>
<organism evidence="3">
    <name type="scientific">Caldithrix abyssi</name>
    <dbReference type="NCBI Taxonomy" id="187145"/>
    <lineage>
        <taxon>Bacteria</taxon>
        <taxon>Pseudomonadati</taxon>
        <taxon>Calditrichota</taxon>
        <taxon>Calditrichia</taxon>
        <taxon>Calditrichales</taxon>
        <taxon>Calditrichaceae</taxon>
        <taxon>Caldithrix</taxon>
    </lineage>
</organism>
<comment type="caution">
    <text evidence="3">The sequence shown here is derived from an EMBL/GenBank/DDBJ whole genome shotgun (WGS) entry which is preliminary data.</text>
</comment>
<accession>A0A7V5UFW1</accession>
<keyword evidence="1" id="KW-0732">Signal</keyword>
<evidence type="ECO:0000313" key="3">
    <source>
        <dbReference type="EMBL" id="HHJ53699.1"/>
    </source>
</evidence>
<dbReference type="AlphaFoldDB" id="A0A7V5UFW1"/>
<name>A0A7V5UFW1_CALAY</name>
<sequence length="755" mass="83621">MGLIIGAEVNDIHHKKIHIFSEGLIDGGDRSPSGDVWGWAPLPGYAGPEPNQSVALSDDLSTWPEDWTEWPQPVIADQQSYWIMDDADNREFDYFPFPEDTTRRGLGLQILCQGYQWDNPFDEDFIIFTYDITNVSAKALDKVVAGLFGDPHIGGPGDFSDDYVGYIDNDGKDSKTGRTFPVAGLVYFYDQENSGNDYGLPWEKLGWFGAQFLETPPDDNGAPLGLTSFEAPVYGSDDGAPAFDEQMWRVYQPGNFNHLNQGNETDNELAAGSGYFSLSPGETKRLAVAFLLGAGQNDLVWNAINAQLAYAKLTGDSLARVKILSPVQNQQVSSTVDIQWETTNPTGDPVTVDLYYCNHKGTGFQPIASDLPASGSYTWDISGLEDGVNYRIAAIAMNEKAVGRGLSDYFVVNQPGVTAPPEIILQYPVHEKALKGDVHIAWRAGDADGDAVKIRIYYSSDNGASWQILADQLENTGTYIWNTRKIANGTSYLIKLSAIANETEAETLPGLPFSINNDYEFVPDSLIVHTRGSGDGSILVSIVDATQTTGHRYRITFDDSSAAKTTYDVQDLETGVWVLNDADQLTPDFSGPEFDGIRLIVDTYDEVSLNEDQTGWMAGDAHVAFEVTRSGAGIFLPVDYEIRFYDTFVDTSLYVNPQPVKFKIWDVTHYVAKKAMFYDLNSDGEFSVDDYIYIIDSLDNAPKKSWKIKMMAPDTGETILPHEGDVFRIVTYRPFSGEDVFEFQAPEKRRGFLLA</sequence>
<dbReference type="Proteomes" id="UP000886124">
    <property type="component" value="Unassembled WGS sequence"/>
</dbReference>